<gene>
    <name evidence="4" type="ORF">SAMN05216582_11216</name>
</gene>
<evidence type="ECO:0000313" key="4">
    <source>
        <dbReference type="EMBL" id="SHK67499.1"/>
    </source>
</evidence>
<feature type="transmembrane region" description="Helical" evidence="1">
    <location>
        <begin position="262"/>
        <end position="281"/>
    </location>
</feature>
<dbReference type="Proteomes" id="UP000184263">
    <property type="component" value="Unassembled WGS sequence"/>
</dbReference>
<keyword evidence="1" id="KW-0812">Transmembrane</keyword>
<sequence>MYDFQRIFRRALLKYALLPAMLFGGISLIFTIYGWNHYVVGNNLAVRTCLVQRLEGGLQDGAAVLNQMERRLKNESGALAQQSDKAELYGDLYTVANKSVVPLTFYLLDEQGNLLLGSQPVLPPGLQDTDWGVLRRLRRTSLPCWEFIRKDTVRQDLALGKAVSMKNGEKGFLVIILSGEKIFAGRENPEVLLAVTDAFDNITAAAEAVPVDDQGKLLPILCATDGGLAEAGREIYYVTQSRLPQGLQVVALTPVRSLLDRYLMGSALSLVFFLLLMPLIFRGVQRESQLRAQAVERLTAKAEMRQLESQFNPHFLFNTLENIKYMVKLDPAAAIRMLIALSTLLRYSINNSLQQVTLADDLDYVHRYMEIQQYRFGRRLEFTEKIDEKALVCEIPKLVFQPLLENAIKYGAGKGGVRSVYLEITCLADGLQVDVVDQGKGFSTEALQAWVLLQENEENDTAHTGLFNIHRRIQLLYGRQFGVEIRSGAGRNCVRLCLPRRAEEEGLA</sequence>
<keyword evidence="4" id="KW-0418">Kinase</keyword>
<organism evidence="4 5">
    <name type="scientific">Selenomonas ruminantium</name>
    <dbReference type="NCBI Taxonomy" id="971"/>
    <lineage>
        <taxon>Bacteria</taxon>
        <taxon>Bacillati</taxon>
        <taxon>Bacillota</taxon>
        <taxon>Negativicutes</taxon>
        <taxon>Selenomonadales</taxon>
        <taxon>Selenomonadaceae</taxon>
        <taxon>Selenomonas</taxon>
    </lineage>
</organism>
<evidence type="ECO:0000259" key="3">
    <source>
        <dbReference type="Pfam" id="PF06580"/>
    </source>
</evidence>
<dbReference type="Pfam" id="PF06580">
    <property type="entry name" value="His_kinase"/>
    <property type="match status" value="1"/>
</dbReference>
<dbReference type="InterPro" id="IPR003594">
    <property type="entry name" value="HATPase_dom"/>
</dbReference>
<feature type="transmembrane region" description="Helical" evidence="1">
    <location>
        <begin position="12"/>
        <end position="35"/>
    </location>
</feature>
<dbReference type="PANTHER" id="PTHR34220:SF7">
    <property type="entry name" value="SENSOR HISTIDINE KINASE YPDA"/>
    <property type="match status" value="1"/>
</dbReference>
<protein>
    <submittedName>
        <fullName evidence="4">Histidine kinase</fullName>
    </submittedName>
</protein>
<feature type="domain" description="Signal transduction histidine kinase internal region" evidence="3">
    <location>
        <begin position="302"/>
        <end position="380"/>
    </location>
</feature>
<evidence type="ECO:0000256" key="1">
    <source>
        <dbReference type="SAM" id="Phobius"/>
    </source>
</evidence>
<dbReference type="GO" id="GO:0016020">
    <property type="term" value="C:membrane"/>
    <property type="evidence" value="ECO:0007669"/>
    <property type="project" value="InterPro"/>
</dbReference>
<dbReference type="RefSeq" id="WP_073089617.1">
    <property type="nucleotide sequence ID" value="NZ_FRBC01000012.1"/>
</dbReference>
<dbReference type="GO" id="GO:0000155">
    <property type="term" value="F:phosphorelay sensor kinase activity"/>
    <property type="evidence" value="ECO:0007669"/>
    <property type="project" value="InterPro"/>
</dbReference>
<keyword evidence="1" id="KW-1133">Transmembrane helix</keyword>
<proteinExistence type="predicted"/>
<dbReference type="PANTHER" id="PTHR34220">
    <property type="entry name" value="SENSOR HISTIDINE KINASE YPDA"/>
    <property type="match status" value="1"/>
</dbReference>
<evidence type="ECO:0000313" key="5">
    <source>
        <dbReference type="Proteomes" id="UP000184263"/>
    </source>
</evidence>
<dbReference type="InterPro" id="IPR036890">
    <property type="entry name" value="HATPase_C_sf"/>
</dbReference>
<keyword evidence="1" id="KW-0472">Membrane</keyword>
<dbReference type="Gene3D" id="3.30.565.10">
    <property type="entry name" value="Histidine kinase-like ATPase, C-terminal domain"/>
    <property type="match status" value="1"/>
</dbReference>
<dbReference type="EMBL" id="FRBC01000012">
    <property type="protein sequence ID" value="SHK67499.1"/>
    <property type="molecule type" value="Genomic_DNA"/>
</dbReference>
<dbReference type="OrthoDB" id="9809348at2"/>
<dbReference type="InterPro" id="IPR010559">
    <property type="entry name" value="Sig_transdc_His_kin_internal"/>
</dbReference>
<feature type="domain" description="Histidine kinase/HSP90-like ATPase" evidence="2">
    <location>
        <begin position="398"/>
        <end position="500"/>
    </location>
</feature>
<dbReference type="InterPro" id="IPR050640">
    <property type="entry name" value="Bact_2-comp_sensor_kinase"/>
</dbReference>
<reference evidence="4 5" key="1">
    <citation type="submission" date="2016-11" db="EMBL/GenBank/DDBJ databases">
        <authorList>
            <person name="Jaros S."/>
            <person name="Januszkiewicz K."/>
            <person name="Wedrychowicz H."/>
        </authorList>
    </citation>
    <scope>NUCLEOTIDE SEQUENCE [LARGE SCALE GENOMIC DNA]</scope>
    <source>
        <strain evidence="4 5">HD4</strain>
    </source>
</reference>
<evidence type="ECO:0000259" key="2">
    <source>
        <dbReference type="Pfam" id="PF02518"/>
    </source>
</evidence>
<name>A0A1M6UE86_SELRU</name>
<keyword evidence="4" id="KW-0808">Transferase</keyword>
<accession>A0A1M6UE86</accession>
<dbReference type="SUPFAM" id="SSF55874">
    <property type="entry name" value="ATPase domain of HSP90 chaperone/DNA topoisomerase II/histidine kinase"/>
    <property type="match status" value="1"/>
</dbReference>
<dbReference type="Pfam" id="PF02518">
    <property type="entry name" value="HATPase_c"/>
    <property type="match status" value="1"/>
</dbReference>
<dbReference type="AlphaFoldDB" id="A0A1M6UE86"/>